<sequence length="140" mass="16568">MINRAIRILMQKYKTNCPFEIAKLRGIILRFEDLGDSTFGMYYTKFRQRYIVINNKISEEWQRVVCAHELGHDLLHFGVNRFFVDSHTFFLSAKQERQANIFAVQLLTANDTIYDGESVFNYFCRIKIPDEMVSYYKGVS</sequence>
<dbReference type="Pfam" id="PF06114">
    <property type="entry name" value="Peptidase_M78"/>
    <property type="match status" value="1"/>
</dbReference>
<proteinExistence type="predicted"/>
<organism evidence="2 3">
    <name type="scientific">Paenibacillus alvei</name>
    <name type="common">Bacillus alvei</name>
    <dbReference type="NCBI Taxonomy" id="44250"/>
    <lineage>
        <taxon>Bacteria</taxon>
        <taxon>Bacillati</taxon>
        <taxon>Bacillota</taxon>
        <taxon>Bacilli</taxon>
        <taxon>Bacillales</taxon>
        <taxon>Paenibacillaceae</taxon>
        <taxon>Paenibacillus</taxon>
    </lineage>
</organism>
<dbReference type="RefSeq" id="WP_005544035.1">
    <property type="nucleotide sequence ID" value="NZ_JAMDLX010000011.1"/>
</dbReference>
<feature type="domain" description="IrrE N-terminal-like" evidence="1">
    <location>
        <begin position="25"/>
        <end position="113"/>
    </location>
</feature>
<comment type="caution">
    <text evidence="2">The sequence shown here is derived from an EMBL/GenBank/DDBJ whole genome shotgun (WGS) entry which is preliminary data.</text>
</comment>
<reference evidence="2 3" key="1">
    <citation type="submission" date="2022-05" db="EMBL/GenBank/DDBJ databases">
        <title>Genome Sequencing of Bee-Associated Microbes.</title>
        <authorList>
            <person name="Dunlap C."/>
        </authorList>
    </citation>
    <scope>NUCLEOTIDE SEQUENCE [LARGE SCALE GENOMIC DNA]</scope>
    <source>
        <strain evidence="2 3">NRRL B-04010</strain>
    </source>
</reference>
<dbReference type="Gene3D" id="1.10.10.2910">
    <property type="match status" value="1"/>
</dbReference>
<keyword evidence="3" id="KW-1185">Reference proteome</keyword>
<name>A0ABT4GY59_PAEAL</name>
<protein>
    <submittedName>
        <fullName evidence="2">ImmA/IrrE family metallo-endopeptidase</fullName>
    </submittedName>
</protein>
<evidence type="ECO:0000313" key="2">
    <source>
        <dbReference type="EMBL" id="MCY9761609.1"/>
    </source>
</evidence>
<dbReference type="EMBL" id="JAMDNP010000022">
    <property type="protein sequence ID" value="MCY9761609.1"/>
    <property type="molecule type" value="Genomic_DNA"/>
</dbReference>
<evidence type="ECO:0000313" key="3">
    <source>
        <dbReference type="Proteomes" id="UP001527181"/>
    </source>
</evidence>
<dbReference type="Proteomes" id="UP001527181">
    <property type="component" value="Unassembled WGS sequence"/>
</dbReference>
<gene>
    <name evidence="2" type="ORF">M5X12_13600</name>
</gene>
<dbReference type="GeneID" id="94487977"/>
<dbReference type="InterPro" id="IPR010359">
    <property type="entry name" value="IrrE_HExxH"/>
</dbReference>
<accession>A0ABT4GY59</accession>
<evidence type="ECO:0000259" key="1">
    <source>
        <dbReference type="Pfam" id="PF06114"/>
    </source>
</evidence>